<evidence type="ECO:0000313" key="4">
    <source>
        <dbReference type="Proteomes" id="UP000583929"/>
    </source>
</evidence>
<feature type="compositionally biased region" description="Basic and acidic residues" evidence="2">
    <location>
        <begin position="608"/>
        <end position="619"/>
    </location>
</feature>
<gene>
    <name evidence="3" type="ORF">G4B88_008209</name>
</gene>
<feature type="region of interest" description="Disordered" evidence="2">
    <location>
        <begin position="910"/>
        <end position="929"/>
    </location>
</feature>
<feature type="region of interest" description="Disordered" evidence="2">
    <location>
        <begin position="849"/>
        <end position="869"/>
    </location>
</feature>
<feature type="region of interest" description="Disordered" evidence="2">
    <location>
        <begin position="571"/>
        <end position="630"/>
    </location>
</feature>
<dbReference type="PANTHER" id="PTHR34121:SF1">
    <property type="entry name" value="FILAMIN-A-INTERACTING PROTEIN 1"/>
    <property type="match status" value="1"/>
</dbReference>
<feature type="region of interest" description="Disordered" evidence="2">
    <location>
        <begin position="946"/>
        <end position="975"/>
    </location>
</feature>
<dbReference type="EMBL" id="JAATIQ010000393">
    <property type="protein sequence ID" value="KAF4357946.1"/>
    <property type="molecule type" value="Genomic_DNA"/>
</dbReference>
<evidence type="ECO:0000256" key="2">
    <source>
        <dbReference type="SAM" id="MobiDB-lite"/>
    </source>
</evidence>
<sequence length="1039" mass="115984">MSWLSKAVSKAVEVGNKNNLTRTVKNYADSVVHQAGQAVAGGAKILQERISARNFRSVKQTIKRLEEAAVSCRGNERTHLLKRWLAVLKEIEKLSDGSSEDKQSTLEQNSASDELKDSPRKPSMVLYYDLDLGGEPMNFHDVFLQSQALEGITLSMILEAPTEEEVSLLLEMFGLCLTGGKEVHNAVLSSILDLSKALSSYEDEVLVKREELLQFAQGAISGLKINADIGRINTEASRLKGKLDEMAASQKLSEVCEGTMSEMIEFKEALAQIRACSKLEALLLKKKVLNNGDSPEIHAQKVDKLKVLSESLTSSSVKSEKRISEHRSQKAEALKVRVTKADEASEREKELASEISELERQRDDLEAQLKKVNISLAAANARLRNAREERDQFEEANDQIVAHLKTKEDELSKSVASCRIEADVLSTWLNFLEDTWVLQRSYAEMKEKEVNDELEKHEDYFVNLVIHLLSAYKKELEPSISRISKFVENLNKLSDGSQTASAADEDSQLLNPRKNLEEEYLEYEAKIITTFSVVDNMREQFYAQQDKISRKDDPKIKELFDEIEKLRGEFESIERPDLEMENPTQKAETSSTSEIIKGSQPQSPKTDAGTHKTEQDEQCKSPAAKAEQRLDPEAELAKLESEFGKVDQDYTTEEIGGWEFDELERELSKEKPLMAFDPITAEDDYIDMEVGSYSNFFCNSIVPSPREFEFQMSSTPKERDYSTMTTSPADELFYKGKLLPLHLPPRLQMVEKLLLQNSKPNFISSFDHMMSQEESLFGCGDEFYSTPLMTTAPTPTATSTPFESCNISPSESFRMINDSTEEEYMMMNKCYSTELSDFTNGGLNNGSKKSWGKAKKLKNSSSSSSSSLGSKLKASKAYLKSWFGKSGCSNESSTASKDIAEKRSVVSFGQTEKEKKAKISNTDQVDGGGRHRRSFSLAFLRYSTYKSSSSSSSSSSSASSTSSSSSGSSSFSSSNICNNQELKQLKRCGSVKHSEIENSIQGAIAHCKQSQFHSRNTVNVDKVGLCEEHDTVPEGLSRG</sequence>
<evidence type="ECO:0000313" key="3">
    <source>
        <dbReference type="EMBL" id="KAF4357946.1"/>
    </source>
</evidence>
<reference evidence="3 4" key="1">
    <citation type="journal article" date="2020" name="bioRxiv">
        <title>Sequence and annotation of 42 cannabis genomes reveals extensive copy number variation in cannabinoid synthesis and pathogen resistance genes.</title>
        <authorList>
            <person name="Mckernan K.J."/>
            <person name="Helbert Y."/>
            <person name="Kane L.T."/>
            <person name="Ebling H."/>
            <person name="Zhang L."/>
            <person name="Liu B."/>
            <person name="Eaton Z."/>
            <person name="Mclaughlin S."/>
            <person name="Kingan S."/>
            <person name="Baybayan P."/>
            <person name="Concepcion G."/>
            <person name="Jordan M."/>
            <person name="Riva A."/>
            <person name="Barbazuk W."/>
            <person name="Harkins T."/>
        </authorList>
    </citation>
    <scope>NUCLEOTIDE SEQUENCE [LARGE SCALE GENOMIC DNA]</scope>
    <source>
        <strain evidence="4">cv. Jamaican Lion 4</strain>
        <tissue evidence="3">Leaf</tissue>
    </source>
</reference>
<accession>A0A7J6EHZ6</accession>
<organism evidence="3 4">
    <name type="scientific">Cannabis sativa</name>
    <name type="common">Hemp</name>
    <name type="synonym">Marijuana</name>
    <dbReference type="NCBI Taxonomy" id="3483"/>
    <lineage>
        <taxon>Eukaryota</taxon>
        <taxon>Viridiplantae</taxon>
        <taxon>Streptophyta</taxon>
        <taxon>Embryophyta</taxon>
        <taxon>Tracheophyta</taxon>
        <taxon>Spermatophyta</taxon>
        <taxon>Magnoliopsida</taxon>
        <taxon>eudicotyledons</taxon>
        <taxon>Gunneridae</taxon>
        <taxon>Pentapetalae</taxon>
        <taxon>rosids</taxon>
        <taxon>fabids</taxon>
        <taxon>Rosales</taxon>
        <taxon>Cannabaceae</taxon>
        <taxon>Cannabis</taxon>
    </lineage>
</organism>
<protein>
    <submittedName>
        <fullName evidence="3">Uncharacterized protein</fullName>
    </submittedName>
</protein>
<feature type="region of interest" description="Disordered" evidence="2">
    <location>
        <begin position="98"/>
        <end position="118"/>
    </location>
</feature>
<proteinExistence type="predicted"/>
<feature type="compositionally biased region" description="Polar residues" evidence="2">
    <location>
        <begin position="582"/>
        <end position="605"/>
    </location>
</feature>
<evidence type="ECO:0000256" key="1">
    <source>
        <dbReference type="SAM" id="Coils"/>
    </source>
</evidence>
<feature type="coiled-coil region" evidence="1">
    <location>
        <begin position="341"/>
        <end position="403"/>
    </location>
</feature>
<comment type="caution">
    <text evidence="3">The sequence shown here is derived from an EMBL/GenBank/DDBJ whole genome shotgun (WGS) entry which is preliminary data.</text>
</comment>
<name>A0A7J6EHZ6_CANSA</name>
<feature type="compositionally biased region" description="Low complexity" evidence="2">
    <location>
        <begin position="859"/>
        <end position="869"/>
    </location>
</feature>
<keyword evidence="1" id="KW-0175">Coiled coil</keyword>
<keyword evidence="4" id="KW-1185">Reference proteome</keyword>
<feature type="compositionally biased region" description="Low complexity" evidence="2">
    <location>
        <begin position="947"/>
        <end position="974"/>
    </location>
</feature>
<dbReference type="PANTHER" id="PTHR34121">
    <property type="entry name" value="MYOSIN-11"/>
    <property type="match status" value="1"/>
</dbReference>
<dbReference type="Proteomes" id="UP000583929">
    <property type="component" value="Unassembled WGS sequence"/>
</dbReference>
<dbReference type="AlphaFoldDB" id="A0A7J6EHZ6"/>